<name>A0A9D9I4S5_9BACT</name>
<comment type="similarity">
    <text evidence="5">Belongs to the Rap family.</text>
</comment>
<dbReference type="Proteomes" id="UP000823597">
    <property type="component" value="Unassembled WGS sequence"/>
</dbReference>
<evidence type="ECO:0000313" key="7">
    <source>
        <dbReference type="EMBL" id="MBO8465944.1"/>
    </source>
</evidence>
<keyword evidence="6" id="KW-0472">Membrane</keyword>
<sequence length="561" mass="65203">MYRKKIPEVKFPLFFNIILIAAVPLFAAVPVSGGDATIYEAYRENLDKDREQAVHYAEMYLGSLEDGIADSVSAEMASFLADWWGNEKFLFSKAIRWEEGLLDYYIREDNPCRIAETESRLAGLYYKTGYYHKTLRYANSARYHFERCEDTVGLLNVYNLLGQVYFVCNDYRTAEKYFISFEQGARARNDSVMLVRAINNMSLLPRKRNDFEKARLLIGKSIELSKSIGDSSLFFRGYLNLTASYIDNPDTLGLKMMTDSLGRFSGYASTREDKGLYYYTIGASELRQGNYDRAALFMESAIKEYSAGEFFLQLRSCWNILHTIYRHLGDMPKAYHALEEFVSVCEALEHNNVFLQLFEFQDSLILHNQRETLIKKENAQRITWITMIFSVLVAALLLVLYFWRRSVKMHRREEELNNRHKLLELRKIQQYRLDRLSEEVLSDLDKLKKEVDDDSVRGSINKICHDLQNTMKNEGDNFDASAFIPDFNNDFYARLLKDFPNLTLNERRLCAFLKMNMTTKDIAEITRQSISGINKARTRLRNKLGITGGGVSIQEFLSKYD</sequence>
<protein>
    <recommendedName>
        <fullName evidence="9">HTH luxR-type domain-containing protein</fullName>
    </recommendedName>
</protein>
<organism evidence="7 8">
    <name type="scientific">Candidatus Merdivivens pullistercoris</name>
    <dbReference type="NCBI Taxonomy" id="2840873"/>
    <lineage>
        <taxon>Bacteria</taxon>
        <taxon>Pseudomonadati</taxon>
        <taxon>Bacteroidota</taxon>
        <taxon>Bacteroidia</taxon>
        <taxon>Bacteroidales</taxon>
        <taxon>Muribaculaceae</taxon>
        <taxon>Muribaculaceae incertae sedis</taxon>
        <taxon>Candidatus Merdivivens</taxon>
    </lineage>
</organism>
<evidence type="ECO:0000256" key="4">
    <source>
        <dbReference type="ARBA" id="ARBA00022803"/>
    </source>
</evidence>
<keyword evidence="6" id="KW-0812">Transmembrane</keyword>
<evidence type="ECO:0000313" key="8">
    <source>
        <dbReference type="Proteomes" id="UP000823597"/>
    </source>
</evidence>
<dbReference type="PANTHER" id="PTHR46630">
    <property type="entry name" value="TETRATRICOPEPTIDE REPEAT PROTEIN 29"/>
    <property type="match status" value="1"/>
</dbReference>
<dbReference type="AlphaFoldDB" id="A0A9D9I4S5"/>
<dbReference type="PANTHER" id="PTHR46630:SF1">
    <property type="entry name" value="TETRATRICOPEPTIDE REPEAT PROTEIN 29"/>
    <property type="match status" value="1"/>
</dbReference>
<dbReference type="Gene3D" id="1.25.40.10">
    <property type="entry name" value="Tetratricopeptide repeat domain"/>
    <property type="match status" value="2"/>
</dbReference>
<evidence type="ECO:0000256" key="5">
    <source>
        <dbReference type="ARBA" id="ARBA00038253"/>
    </source>
</evidence>
<keyword evidence="4" id="KW-0802">TPR repeat</keyword>
<dbReference type="GO" id="GO:0006355">
    <property type="term" value="P:regulation of DNA-templated transcription"/>
    <property type="evidence" value="ECO:0007669"/>
    <property type="project" value="InterPro"/>
</dbReference>
<reference evidence="7" key="2">
    <citation type="journal article" date="2021" name="PeerJ">
        <title>Extensive microbial diversity within the chicken gut microbiome revealed by metagenomics and culture.</title>
        <authorList>
            <person name="Gilroy R."/>
            <person name="Ravi A."/>
            <person name="Getino M."/>
            <person name="Pursley I."/>
            <person name="Horton D.L."/>
            <person name="Alikhan N.F."/>
            <person name="Baker D."/>
            <person name="Gharbi K."/>
            <person name="Hall N."/>
            <person name="Watson M."/>
            <person name="Adriaenssens E.M."/>
            <person name="Foster-Nyarko E."/>
            <person name="Jarju S."/>
            <person name="Secka A."/>
            <person name="Antonio M."/>
            <person name="Oren A."/>
            <person name="Chaudhuri R.R."/>
            <person name="La Ragione R."/>
            <person name="Hildebrand F."/>
            <person name="Pallen M.J."/>
        </authorList>
    </citation>
    <scope>NUCLEOTIDE SEQUENCE</scope>
    <source>
        <strain evidence="7">10037</strain>
    </source>
</reference>
<dbReference type="SUPFAM" id="SSF48452">
    <property type="entry name" value="TPR-like"/>
    <property type="match status" value="2"/>
</dbReference>
<comment type="caution">
    <text evidence="7">The sequence shown here is derived from an EMBL/GenBank/DDBJ whole genome shotgun (WGS) entry which is preliminary data.</text>
</comment>
<dbReference type="GO" id="GO:0005737">
    <property type="term" value="C:cytoplasm"/>
    <property type="evidence" value="ECO:0007669"/>
    <property type="project" value="UniProtKB-SubCell"/>
</dbReference>
<feature type="transmembrane region" description="Helical" evidence="6">
    <location>
        <begin position="382"/>
        <end position="403"/>
    </location>
</feature>
<reference evidence="7" key="1">
    <citation type="submission" date="2020-10" db="EMBL/GenBank/DDBJ databases">
        <authorList>
            <person name="Gilroy R."/>
        </authorList>
    </citation>
    <scope>NUCLEOTIDE SEQUENCE</scope>
    <source>
        <strain evidence="7">10037</strain>
    </source>
</reference>
<dbReference type="InterPro" id="IPR051476">
    <property type="entry name" value="Bac_ResReg_Asp_Phosphatase"/>
</dbReference>
<dbReference type="InterPro" id="IPR011990">
    <property type="entry name" value="TPR-like_helical_dom_sf"/>
</dbReference>
<keyword evidence="6" id="KW-1133">Transmembrane helix</keyword>
<keyword evidence="2" id="KW-0963">Cytoplasm</keyword>
<dbReference type="GO" id="GO:0003677">
    <property type="term" value="F:DNA binding"/>
    <property type="evidence" value="ECO:0007669"/>
    <property type="project" value="InterPro"/>
</dbReference>
<dbReference type="EMBL" id="JADIME010000084">
    <property type="protein sequence ID" value="MBO8465944.1"/>
    <property type="molecule type" value="Genomic_DNA"/>
</dbReference>
<evidence type="ECO:0000256" key="2">
    <source>
        <dbReference type="ARBA" id="ARBA00022490"/>
    </source>
</evidence>
<proteinExistence type="inferred from homology"/>
<gene>
    <name evidence="7" type="ORF">IAB93_08130</name>
</gene>
<evidence type="ECO:0000256" key="1">
    <source>
        <dbReference type="ARBA" id="ARBA00004496"/>
    </source>
</evidence>
<evidence type="ECO:0008006" key="9">
    <source>
        <dbReference type="Google" id="ProtNLM"/>
    </source>
</evidence>
<evidence type="ECO:0000256" key="6">
    <source>
        <dbReference type="SAM" id="Phobius"/>
    </source>
</evidence>
<evidence type="ECO:0000256" key="3">
    <source>
        <dbReference type="ARBA" id="ARBA00022737"/>
    </source>
</evidence>
<keyword evidence="3" id="KW-0677">Repeat</keyword>
<dbReference type="InterPro" id="IPR016032">
    <property type="entry name" value="Sig_transdc_resp-reg_C-effctor"/>
</dbReference>
<dbReference type="SUPFAM" id="SSF46894">
    <property type="entry name" value="C-terminal effector domain of the bipartite response regulators"/>
    <property type="match status" value="1"/>
</dbReference>
<comment type="subcellular location">
    <subcellularLocation>
        <location evidence="1">Cytoplasm</location>
    </subcellularLocation>
</comment>
<accession>A0A9D9I4S5</accession>